<organism evidence="1 2">
    <name type="scientific">Suillus luteus UH-Slu-Lm8-n1</name>
    <dbReference type="NCBI Taxonomy" id="930992"/>
    <lineage>
        <taxon>Eukaryota</taxon>
        <taxon>Fungi</taxon>
        <taxon>Dikarya</taxon>
        <taxon>Basidiomycota</taxon>
        <taxon>Agaricomycotina</taxon>
        <taxon>Agaricomycetes</taxon>
        <taxon>Agaricomycetidae</taxon>
        <taxon>Boletales</taxon>
        <taxon>Suillineae</taxon>
        <taxon>Suillaceae</taxon>
        <taxon>Suillus</taxon>
    </lineage>
</organism>
<dbReference type="EMBL" id="KN835181">
    <property type="protein sequence ID" value="KIK44951.1"/>
    <property type="molecule type" value="Genomic_DNA"/>
</dbReference>
<protein>
    <submittedName>
        <fullName evidence="1">Uncharacterized protein</fullName>
    </submittedName>
</protein>
<evidence type="ECO:0000313" key="2">
    <source>
        <dbReference type="Proteomes" id="UP000054485"/>
    </source>
</evidence>
<name>A0A0D0ATA6_9AGAM</name>
<proteinExistence type="predicted"/>
<accession>A0A0D0ATA6</accession>
<evidence type="ECO:0000313" key="1">
    <source>
        <dbReference type="EMBL" id="KIK44951.1"/>
    </source>
</evidence>
<reference evidence="2" key="2">
    <citation type="submission" date="2015-01" db="EMBL/GenBank/DDBJ databases">
        <title>Evolutionary Origins and Diversification of the Mycorrhizal Mutualists.</title>
        <authorList>
            <consortium name="DOE Joint Genome Institute"/>
            <consortium name="Mycorrhizal Genomics Consortium"/>
            <person name="Kohler A."/>
            <person name="Kuo A."/>
            <person name="Nagy L.G."/>
            <person name="Floudas D."/>
            <person name="Copeland A."/>
            <person name="Barry K.W."/>
            <person name="Cichocki N."/>
            <person name="Veneault-Fourrey C."/>
            <person name="LaButti K."/>
            <person name="Lindquist E.A."/>
            <person name="Lipzen A."/>
            <person name="Lundell T."/>
            <person name="Morin E."/>
            <person name="Murat C."/>
            <person name="Riley R."/>
            <person name="Ohm R."/>
            <person name="Sun H."/>
            <person name="Tunlid A."/>
            <person name="Henrissat B."/>
            <person name="Grigoriev I.V."/>
            <person name="Hibbett D.S."/>
            <person name="Martin F."/>
        </authorList>
    </citation>
    <scope>NUCLEOTIDE SEQUENCE [LARGE SCALE GENOMIC DNA]</scope>
    <source>
        <strain evidence="2">UH-Slu-Lm8-n1</strain>
    </source>
</reference>
<dbReference type="Proteomes" id="UP000054485">
    <property type="component" value="Unassembled WGS sequence"/>
</dbReference>
<gene>
    <name evidence="1" type="ORF">CY34DRAFT_802183</name>
</gene>
<dbReference type="AlphaFoldDB" id="A0A0D0ATA6"/>
<reference evidence="1 2" key="1">
    <citation type="submission" date="2014-04" db="EMBL/GenBank/DDBJ databases">
        <authorList>
            <consortium name="DOE Joint Genome Institute"/>
            <person name="Kuo A."/>
            <person name="Ruytinx J."/>
            <person name="Rineau F."/>
            <person name="Colpaert J."/>
            <person name="Kohler A."/>
            <person name="Nagy L.G."/>
            <person name="Floudas D."/>
            <person name="Copeland A."/>
            <person name="Barry K.W."/>
            <person name="Cichocki N."/>
            <person name="Veneault-Fourrey C."/>
            <person name="LaButti K."/>
            <person name="Lindquist E.A."/>
            <person name="Lipzen A."/>
            <person name="Lundell T."/>
            <person name="Morin E."/>
            <person name="Murat C."/>
            <person name="Sun H."/>
            <person name="Tunlid A."/>
            <person name="Henrissat B."/>
            <person name="Grigoriev I.V."/>
            <person name="Hibbett D.S."/>
            <person name="Martin F."/>
            <person name="Nordberg H.P."/>
            <person name="Cantor M.N."/>
            <person name="Hua S.X."/>
        </authorList>
    </citation>
    <scope>NUCLEOTIDE SEQUENCE [LARGE SCALE GENOMIC DNA]</scope>
    <source>
        <strain evidence="1 2">UH-Slu-Lm8-n1</strain>
    </source>
</reference>
<dbReference type="HOGENOM" id="CLU_3051989_0_0_1"/>
<sequence length="54" mass="5730">MNRKGSLALFALEEGEGSCQSSAAIARELPLGWTHMILIFSHKGATMSAPNIGQ</sequence>
<dbReference type="InParanoid" id="A0A0D0ATA6"/>
<keyword evidence="2" id="KW-1185">Reference proteome</keyword>